<name>A0A830CT99_9LAMI</name>
<evidence type="ECO:0000256" key="1">
    <source>
        <dbReference type="SAM" id="MobiDB-lite"/>
    </source>
</evidence>
<dbReference type="AlphaFoldDB" id="A0A830CT99"/>
<reference evidence="2" key="1">
    <citation type="submission" date="2020-07" db="EMBL/GenBank/DDBJ databases">
        <title>Ethylene signaling mediates host invasion by parasitic plants.</title>
        <authorList>
            <person name="Yoshida S."/>
        </authorList>
    </citation>
    <scope>NUCLEOTIDE SEQUENCE</scope>
    <source>
        <strain evidence="2">Okayama</strain>
    </source>
</reference>
<keyword evidence="3" id="KW-1185">Reference proteome</keyword>
<evidence type="ECO:0000313" key="2">
    <source>
        <dbReference type="EMBL" id="GFQ00869.1"/>
    </source>
</evidence>
<protein>
    <submittedName>
        <fullName evidence="2">Uncharacterized protein</fullName>
    </submittedName>
</protein>
<organism evidence="2 3">
    <name type="scientific">Phtheirospermum japonicum</name>
    <dbReference type="NCBI Taxonomy" id="374723"/>
    <lineage>
        <taxon>Eukaryota</taxon>
        <taxon>Viridiplantae</taxon>
        <taxon>Streptophyta</taxon>
        <taxon>Embryophyta</taxon>
        <taxon>Tracheophyta</taxon>
        <taxon>Spermatophyta</taxon>
        <taxon>Magnoliopsida</taxon>
        <taxon>eudicotyledons</taxon>
        <taxon>Gunneridae</taxon>
        <taxon>Pentapetalae</taxon>
        <taxon>asterids</taxon>
        <taxon>lamiids</taxon>
        <taxon>Lamiales</taxon>
        <taxon>Orobanchaceae</taxon>
        <taxon>Orobanchaceae incertae sedis</taxon>
        <taxon>Phtheirospermum</taxon>
    </lineage>
</organism>
<gene>
    <name evidence="2" type="ORF">PHJA_002230800</name>
</gene>
<feature type="compositionally biased region" description="Polar residues" evidence="1">
    <location>
        <begin position="100"/>
        <end position="110"/>
    </location>
</feature>
<feature type="compositionally biased region" description="Polar residues" evidence="1">
    <location>
        <begin position="17"/>
        <end position="33"/>
    </location>
</feature>
<feature type="region of interest" description="Disordered" evidence="1">
    <location>
        <begin position="1"/>
        <end position="39"/>
    </location>
</feature>
<dbReference type="Proteomes" id="UP000653305">
    <property type="component" value="Unassembled WGS sequence"/>
</dbReference>
<comment type="caution">
    <text evidence="2">The sequence shown here is derived from an EMBL/GenBank/DDBJ whole genome shotgun (WGS) entry which is preliminary data.</text>
</comment>
<sequence>MLDVPGSSYFRPPKDTQLGQQNDQNTHLPNSQPLKFDVPGSSYLIPPMLDVPGSSYFRPPKDAQLGQQAQIVHLSNYPRVATYGKPLKFDVPDNAYLPPQTASNAQSTSP</sequence>
<dbReference type="EMBL" id="BMAC01000645">
    <property type="protein sequence ID" value="GFQ00869.1"/>
    <property type="molecule type" value="Genomic_DNA"/>
</dbReference>
<dbReference type="OrthoDB" id="10626720at2759"/>
<accession>A0A830CT99</accession>
<feature type="region of interest" description="Disordered" evidence="1">
    <location>
        <begin position="91"/>
        <end position="110"/>
    </location>
</feature>
<proteinExistence type="predicted"/>
<evidence type="ECO:0000313" key="3">
    <source>
        <dbReference type="Proteomes" id="UP000653305"/>
    </source>
</evidence>